<proteinExistence type="predicted"/>
<name>A0A853C6Z5_9ACTN</name>
<evidence type="ECO:0000313" key="2">
    <source>
        <dbReference type="Proteomes" id="UP000530424"/>
    </source>
</evidence>
<dbReference type="Proteomes" id="UP000530424">
    <property type="component" value="Unassembled WGS sequence"/>
</dbReference>
<evidence type="ECO:0000313" key="1">
    <source>
        <dbReference type="EMBL" id="NYJ02248.1"/>
    </source>
</evidence>
<dbReference type="RefSeq" id="WP_179668643.1">
    <property type="nucleotide sequence ID" value="NZ_JACCFP010000001.1"/>
</dbReference>
<comment type="caution">
    <text evidence="1">The sequence shown here is derived from an EMBL/GenBank/DDBJ whole genome shotgun (WGS) entry which is preliminary data.</text>
</comment>
<accession>A0A853C6Z5</accession>
<protein>
    <submittedName>
        <fullName evidence="1">Uncharacterized protein</fullName>
    </submittedName>
</protein>
<reference evidence="1 2" key="1">
    <citation type="submission" date="2020-07" db="EMBL/GenBank/DDBJ databases">
        <title>Sequencing the genomes of 1000 actinobacteria strains.</title>
        <authorList>
            <person name="Klenk H.-P."/>
        </authorList>
    </citation>
    <scope>NUCLEOTIDE SEQUENCE [LARGE SCALE GENOMIC DNA]</scope>
    <source>
        <strain evidence="1 2">DSM 103833</strain>
    </source>
</reference>
<keyword evidence="2" id="KW-1185">Reference proteome</keyword>
<dbReference type="EMBL" id="JACCFP010000001">
    <property type="protein sequence ID" value="NYJ02248.1"/>
    <property type="molecule type" value="Genomic_DNA"/>
</dbReference>
<sequence length="86" mass="9150">MPTDGRRPAPPRIQVSCLDGEECKLFIEPWGAEFTVRRGAAVSVESHAFAIGAVDVCCVADGISIAFTTDVPIAIVDGNGRRHRIG</sequence>
<organism evidence="1 2">
    <name type="scientific">Nocardioides thalensis</name>
    <dbReference type="NCBI Taxonomy" id="1914755"/>
    <lineage>
        <taxon>Bacteria</taxon>
        <taxon>Bacillati</taxon>
        <taxon>Actinomycetota</taxon>
        <taxon>Actinomycetes</taxon>
        <taxon>Propionibacteriales</taxon>
        <taxon>Nocardioidaceae</taxon>
        <taxon>Nocardioides</taxon>
    </lineage>
</organism>
<dbReference type="AlphaFoldDB" id="A0A853C6Z5"/>
<gene>
    <name evidence="1" type="ORF">HNR19_002946</name>
</gene>